<evidence type="ECO:0000313" key="2">
    <source>
        <dbReference type="Proteomes" id="UP000657918"/>
    </source>
</evidence>
<dbReference type="OrthoDB" id="10287787at2759"/>
<sequence>MTSAWTNLSFAIMHRNIEREWGNQCGLEIVAHPQKSYTSAKYCGMMRRPNIYFQFIIALELGENEQWSSWSMVHMEDCSLGLLHSFWFCHTFDIVKVLMRNAT</sequence>
<dbReference type="AlphaFoldDB" id="A0A835JIT1"/>
<organism evidence="1 2">
    <name type="scientific">Salix dunnii</name>
    <dbReference type="NCBI Taxonomy" id="1413687"/>
    <lineage>
        <taxon>Eukaryota</taxon>
        <taxon>Viridiplantae</taxon>
        <taxon>Streptophyta</taxon>
        <taxon>Embryophyta</taxon>
        <taxon>Tracheophyta</taxon>
        <taxon>Spermatophyta</taxon>
        <taxon>Magnoliopsida</taxon>
        <taxon>eudicotyledons</taxon>
        <taxon>Gunneridae</taxon>
        <taxon>Pentapetalae</taxon>
        <taxon>rosids</taxon>
        <taxon>fabids</taxon>
        <taxon>Malpighiales</taxon>
        <taxon>Salicaceae</taxon>
        <taxon>Saliceae</taxon>
        <taxon>Salix</taxon>
    </lineage>
</organism>
<dbReference type="EMBL" id="JADGMS010000012">
    <property type="protein sequence ID" value="KAF9671053.1"/>
    <property type="molecule type" value="Genomic_DNA"/>
</dbReference>
<evidence type="ECO:0000313" key="1">
    <source>
        <dbReference type="EMBL" id="KAF9671053.1"/>
    </source>
</evidence>
<gene>
    <name evidence="1" type="ORF">SADUNF_Sadunf12G0006800</name>
</gene>
<keyword evidence="2" id="KW-1185">Reference proteome</keyword>
<accession>A0A835JIT1</accession>
<proteinExistence type="predicted"/>
<reference evidence="1 2" key="1">
    <citation type="submission" date="2020-10" db="EMBL/GenBank/DDBJ databases">
        <title>Plant Genome Project.</title>
        <authorList>
            <person name="Zhang R.-G."/>
        </authorList>
    </citation>
    <scope>NUCLEOTIDE SEQUENCE [LARGE SCALE GENOMIC DNA]</scope>
    <source>
        <strain evidence="1">FAFU-HL-1</strain>
        <tissue evidence="1">Leaf</tissue>
    </source>
</reference>
<dbReference type="Proteomes" id="UP000657918">
    <property type="component" value="Unassembled WGS sequence"/>
</dbReference>
<comment type="caution">
    <text evidence="1">The sequence shown here is derived from an EMBL/GenBank/DDBJ whole genome shotgun (WGS) entry which is preliminary data.</text>
</comment>
<protein>
    <submittedName>
        <fullName evidence="1">Uncharacterized protein</fullName>
    </submittedName>
</protein>
<name>A0A835JIT1_9ROSI</name>